<feature type="transmembrane region" description="Helical" evidence="6">
    <location>
        <begin position="125"/>
        <end position="147"/>
    </location>
</feature>
<evidence type="ECO:0000313" key="8">
    <source>
        <dbReference type="Proteomes" id="UP000240987"/>
    </source>
</evidence>
<reference evidence="7 8" key="1">
    <citation type="submission" date="2018-01" db="EMBL/GenBank/DDBJ databases">
        <title>Whole genome sequencing of Histamine producing bacteria.</title>
        <authorList>
            <person name="Butler K."/>
        </authorList>
    </citation>
    <scope>NUCLEOTIDE SEQUENCE [LARGE SCALE GENOMIC DNA]</scope>
    <source>
        <strain evidence="7 8">JCM 12947</strain>
    </source>
</reference>
<dbReference type="InterPro" id="IPR005226">
    <property type="entry name" value="UPF0014_fam"/>
</dbReference>
<name>A0A2T3JBT8_9GAMM</name>
<accession>A0A2T3JBT8</accession>
<organism evidence="7 8">
    <name type="scientific">Photobacterium frigidiphilum</name>
    <dbReference type="NCBI Taxonomy" id="264736"/>
    <lineage>
        <taxon>Bacteria</taxon>
        <taxon>Pseudomonadati</taxon>
        <taxon>Pseudomonadota</taxon>
        <taxon>Gammaproteobacteria</taxon>
        <taxon>Vibrionales</taxon>
        <taxon>Vibrionaceae</taxon>
        <taxon>Photobacterium</taxon>
    </lineage>
</organism>
<feature type="transmembrane region" description="Helical" evidence="6">
    <location>
        <begin position="189"/>
        <end position="210"/>
    </location>
</feature>
<dbReference type="RefSeq" id="WP_107244118.1">
    <property type="nucleotide sequence ID" value="NZ_JAKJUA010000054.1"/>
</dbReference>
<feature type="transmembrane region" description="Helical" evidence="6">
    <location>
        <begin position="95"/>
        <end position="119"/>
    </location>
</feature>
<proteinExistence type="inferred from homology"/>
<comment type="similarity">
    <text evidence="2">Belongs to the UPF0014 family.</text>
</comment>
<evidence type="ECO:0000313" key="7">
    <source>
        <dbReference type="EMBL" id="PSU46336.1"/>
    </source>
</evidence>
<evidence type="ECO:0000256" key="1">
    <source>
        <dbReference type="ARBA" id="ARBA00004141"/>
    </source>
</evidence>
<evidence type="ECO:0000256" key="2">
    <source>
        <dbReference type="ARBA" id="ARBA00005268"/>
    </source>
</evidence>
<feature type="transmembrane region" description="Helical" evidence="6">
    <location>
        <begin position="37"/>
        <end position="59"/>
    </location>
</feature>
<keyword evidence="8" id="KW-1185">Reference proteome</keyword>
<protein>
    <submittedName>
        <fullName evidence="7">Permease</fullName>
    </submittedName>
</protein>
<dbReference type="Proteomes" id="UP000240987">
    <property type="component" value="Unassembled WGS sequence"/>
</dbReference>
<evidence type="ECO:0000256" key="5">
    <source>
        <dbReference type="ARBA" id="ARBA00023136"/>
    </source>
</evidence>
<dbReference type="PANTHER" id="PTHR30028:SF0">
    <property type="entry name" value="PROTEIN ALUMINUM SENSITIVE 3"/>
    <property type="match status" value="1"/>
</dbReference>
<evidence type="ECO:0000256" key="6">
    <source>
        <dbReference type="SAM" id="Phobius"/>
    </source>
</evidence>
<keyword evidence="4 6" id="KW-1133">Transmembrane helix</keyword>
<dbReference type="EMBL" id="PYMJ01000022">
    <property type="protein sequence ID" value="PSU46336.1"/>
    <property type="molecule type" value="Genomic_DNA"/>
</dbReference>
<comment type="subcellular location">
    <subcellularLocation>
        <location evidence="1">Membrane</location>
        <topology evidence="1">Multi-pass membrane protein</topology>
    </subcellularLocation>
</comment>
<feature type="transmembrane region" description="Helical" evidence="6">
    <location>
        <begin position="222"/>
        <end position="248"/>
    </location>
</feature>
<dbReference type="GO" id="GO:0005886">
    <property type="term" value="C:plasma membrane"/>
    <property type="evidence" value="ECO:0007669"/>
    <property type="project" value="TreeGrafter"/>
</dbReference>
<dbReference type="Pfam" id="PF03649">
    <property type="entry name" value="UPF0014"/>
    <property type="match status" value="1"/>
</dbReference>
<comment type="caution">
    <text evidence="7">The sequence shown here is derived from an EMBL/GenBank/DDBJ whole genome shotgun (WGS) entry which is preliminary data.</text>
</comment>
<keyword evidence="5 6" id="KW-0472">Membrane</keyword>
<dbReference type="OrthoDB" id="9791807at2"/>
<sequence length="256" mass="28266">MDSVANIQNVALAAFYLLLLLPLFLFHRWQLGLTRTVVEAVLRMTLQLTIVGMYLQTLFTWQNPTLNIIWLSVMALVASYSICRRAEVNLRKIFPAVLLGLGVALLVVLPAMLAGVIQAEPWWQAQYMIPVAGMLLGNCLTANVLALERWHSSLRDKQNEYQFYLTLGAPNPVQPFIRTAVKAALAPQLASMTTLGIVSLPGMMTGQILGGTEPLLAVKYQLVIMVAIFIAGVLSVTTCLALVSRYAFNRYGQLMI</sequence>
<evidence type="ECO:0000256" key="3">
    <source>
        <dbReference type="ARBA" id="ARBA00022692"/>
    </source>
</evidence>
<dbReference type="PANTHER" id="PTHR30028">
    <property type="entry name" value="UPF0014 INNER MEMBRANE PROTEIN YBBM-RELATED"/>
    <property type="match status" value="1"/>
</dbReference>
<evidence type="ECO:0000256" key="4">
    <source>
        <dbReference type="ARBA" id="ARBA00022989"/>
    </source>
</evidence>
<feature type="transmembrane region" description="Helical" evidence="6">
    <location>
        <begin position="6"/>
        <end position="25"/>
    </location>
</feature>
<dbReference type="AlphaFoldDB" id="A0A2T3JBT8"/>
<keyword evidence="3 6" id="KW-0812">Transmembrane</keyword>
<feature type="transmembrane region" description="Helical" evidence="6">
    <location>
        <begin position="65"/>
        <end position="83"/>
    </location>
</feature>
<gene>
    <name evidence="7" type="ORF">C9J12_18830</name>
</gene>